<dbReference type="InterPro" id="IPR000594">
    <property type="entry name" value="ThiF_NAD_FAD-bd"/>
</dbReference>
<evidence type="ECO:0000256" key="4">
    <source>
        <dbReference type="ARBA" id="ARBA00022840"/>
    </source>
</evidence>
<organism evidence="14 15">
    <name type="scientific">Nitrosomonas marina</name>
    <dbReference type="NCBI Taxonomy" id="917"/>
    <lineage>
        <taxon>Bacteria</taxon>
        <taxon>Pseudomonadati</taxon>
        <taxon>Pseudomonadota</taxon>
        <taxon>Betaproteobacteria</taxon>
        <taxon>Nitrosomonadales</taxon>
        <taxon>Nitrosomonadaceae</taxon>
        <taxon>Nitrosomonas</taxon>
    </lineage>
</organism>
<evidence type="ECO:0000256" key="12">
    <source>
        <dbReference type="ARBA" id="ARBA00078531"/>
    </source>
</evidence>
<dbReference type="PANTHER" id="PTHR10953:SF102">
    <property type="entry name" value="ADENYLYLTRANSFERASE AND SULFURTRANSFERASE MOCS3"/>
    <property type="match status" value="1"/>
</dbReference>
<evidence type="ECO:0000256" key="2">
    <source>
        <dbReference type="ARBA" id="ARBA00022679"/>
    </source>
</evidence>
<evidence type="ECO:0000313" key="15">
    <source>
        <dbReference type="Proteomes" id="UP000199459"/>
    </source>
</evidence>
<reference evidence="14 15" key="1">
    <citation type="submission" date="2016-10" db="EMBL/GenBank/DDBJ databases">
        <authorList>
            <person name="de Groot N.N."/>
        </authorList>
    </citation>
    <scope>NUCLEOTIDE SEQUENCE [LARGE SCALE GENOMIC DNA]</scope>
    <source>
        <strain evidence="14 15">Nm22</strain>
    </source>
</reference>
<dbReference type="GO" id="GO:0061605">
    <property type="term" value="F:molybdopterin-synthase adenylyltransferase activity"/>
    <property type="evidence" value="ECO:0007669"/>
    <property type="project" value="UniProtKB-EC"/>
</dbReference>
<keyword evidence="14" id="KW-0548">Nucleotidyltransferase</keyword>
<evidence type="ECO:0000256" key="11">
    <source>
        <dbReference type="ARBA" id="ARBA00075328"/>
    </source>
</evidence>
<evidence type="ECO:0000256" key="6">
    <source>
        <dbReference type="ARBA" id="ARBA00055169"/>
    </source>
</evidence>
<proteinExistence type="inferred from homology"/>
<dbReference type="InterPro" id="IPR035985">
    <property type="entry name" value="Ubiquitin-activating_enz"/>
</dbReference>
<accession>A0A1H8EMH2</accession>
<dbReference type="Pfam" id="PF00899">
    <property type="entry name" value="ThiF"/>
    <property type="match status" value="1"/>
</dbReference>
<evidence type="ECO:0000313" key="14">
    <source>
        <dbReference type="EMBL" id="SEN20683.1"/>
    </source>
</evidence>
<evidence type="ECO:0000256" key="8">
    <source>
        <dbReference type="ARBA" id="ARBA00066884"/>
    </source>
</evidence>
<evidence type="ECO:0000259" key="13">
    <source>
        <dbReference type="Pfam" id="PF00899"/>
    </source>
</evidence>
<dbReference type="GO" id="GO:0004792">
    <property type="term" value="F:thiosulfate-cyanide sulfurtransferase activity"/>
    <property type="evidence" value="ECO:0007669"/>
    <property type="project" value="TreeGrafter"/>
</dbReference>
<comment type="similarity">
    <text evidence="1">Belongs to the HesA/MoeB/ThiF family.</text>
</comment>
<protein>
    <recommendedName>
        <fullName evidence="9">Molybdopterin-synthase adenylyltransferase</fullName>
        <ecNumber evidence="8">2.7.7.80</ecNumber>
    </recommendedName>
    <alternativeName>
        <fullName evidence="12">MoaD protein adenylase</fullName>
    </alternativeName>
    <alternativeName>
        <fullName evidence="10">Molybdopterin-converting factor subunit 1 adenylase</fullName>
    </alternativeName>
    <alternativeName>
        <fullName evidence="11">Sulfur carrier protein MoaD adenylyltransferase</fullName>
    </alternativeName>
</protein>
<dbReference type="RefSeq" id="WP_090631210.1">
    <property type="nucleotide sequence ID" value="NZ_FOCP01000010.1"/>
</dbReference>
<dbReference type="OrthoDB" id="9804286at2"/>
<gene>
    <name evidence="14" type="ORF">SAMN05216325_11037</name>
</gene>
<dbReference type="GO" id="GO:0005829">
    <property type="term" value="C:cytosol"/>
    <property type="evidence" value="ECO:0007669"/>
    <property type="project" value="TreeGrafter"/>
</dbReference>
<dbReference type="EC" id="2.7.7.80" evidence="8"/>
<dbReference type="STRING" id="917.SAMN05216326_12241"/>
<keyword evidence="2 14" id="KW-0808">Transferase</keyword>
<dbReference type="InterPro" id="IPR045886">
    <property type="entry name" value="ThiF/MoeB/HesA"/>
</dbReference>
<dbReference type="EMBL" id="FOCP01000010">
    <property type="protein sequence ID" value="SEN20683.1"/>
    <property type="molecule type" value="Genomic_DNA"/>
</dbReference>
<name>A0A1H8EMH2_9PROT</name>
<dbReference type="GO" id="GO:0008641">
    <property type="term" value="F:ubiquitin-like modifier activating enzyme activity"/>
    <property type="evidence" value="ECO:0007669"/>
    <property type="project" value="InterPro"/>
</dbReference>
<feature type="domain" description="THIF-type NAD/FAD binding fold" evidence="13">
    <location>
        <begin position="9"/>
        <end position="244"/>
    </location>
</feature>
<evidence type="ECO:0000256" key="3">
    <source>
        <dbReference type="ARBA" id="ARBA00022741"/>
    </source>
</evidence>
<dbReference type="NCBIfam" id="NF004281">
    <property type="entry name" value="PRK05690.1"/>
    <property type="match status" value="1"/>
</dbReference>
<dbReference type="Proteomes" id="UP000199459">
    <property type="component" value="Unassembled WGS sequence"/>
</dbReference>
<comment type="subunit">
    <text evidence="7">Homodimer. Forms a stable heterotetrameric complex of 2 MoeB and 2 MoaD during adenylation of MoaD.</text>
</comment>
<dbReference type="GO" id="GO:0008146">
    <property type="term" value="F:sulfotransferase activity"/>
    <property type="evidence" value="ECO:0007669"/>
    <property type="project" value="TreeGrafter"/>
</dbReference>
<keyword evidence="3" id="KW-0547">Nucleotide-binding</keyword>
<dbReference type="Gene3D" id="3.40.50.720">
    <property type="entry name" value="NAD(P)-binding Rossmann-like Domain"/>
    <property type="match status" value="1"/>
</dbReference>
<dbReference type="SUPFAM" id="SSF69572">
    <property type="entry name" value="Activating enzymes of the ubiquitin-like proteins"/>
    <property type="match status" value="1"/>
</dbReference>
<dbReference type="FunFam" id="3.40.50.720:FF:000033">
    <property type="entry name" value="Adenylyltransferase and sulfurtransferase MOCS3"/>
    <property type="match status" value="1"/>
</dbReference>
<evidence type="ECO:0000256" key="7">
    <source>
        <dbReference type="ARBA" id="ARBA00063809"/>
    </source>
</evidence>
<evidence type="ECO:0000256" key="9">
    <source>
        <dbReference type="ARBA" id="ARBA00073635"/>
    </source>
</evidence>
<sequence>MNDRQLLRYSRHILLPEIDISGQEALLKAHVLIIGAGGLGSPAALYLAASGIGKLTICDGDIVDLTNLQRQIAHPSSAVGLLKAHSARTTLSGLNPDINIVACSEYAKEAHLQQLVAESDAVIDASDNFETRHNINKACVENQKPLISGAAVRFEAQVCVFDLRSEHSPCYHCLYPLDGETEDMPCAIMGVFSPLVGIIGSIQAAETIKTLLKIGETLNGRLQLLNGLTMNWRTIKLKKDPYCSICQHK</sequence>
<evidence type="ECO:0000256" key="5">
    <source>
        <dbReference type="ARBA" id="ARBA00052218"/>
    </source>
</evidence>
<dbReference type="CDD" id="cd00757">
    <property type="entry name" value="ThiF_MoeB_HesA_family"/>
    <property type="match status" value="1"/>
</dbReference>
<keyword evidence="4" id="KW-0067">ATP-binding</keyword>
<dbReference type="GO" id="GO:0005524">
    <property type="term" value="F:ATP binding"/>
    <property type="evidence" value="ECO:0007669"/>
    <property type="project" value="UniProtKB-KW"/>
</dbReference>
<dbReference type="AlphaFoldDB" id="A0A1H8EMH2"/>
<evidence type="ECO:0000256" key="1">
    <source>
        <dbReference type="ARBA" id="ARBA00009919"/>
    </source>
</evidence>
<evidence type="ECO:0000256" key="10">
    <source>
        <dbReference type="ARBA" id="ARBA00075110"/>
    </source>
</evidence>
<dbReference type="PANTHER" id="PTHR10953">
    <property type="entry name" value="UBIQUITIN-ACTIVATING ENZYME E1"/>
    <property type="match status" value="1"/>
</dbReference>
<comment type="function">
    <text evidence="6">Catalyzes the adenylation by ATP of the carboxyl group of the C-terminal glycine of sulfur carrier protein MoaD.</text>
</comment>
<comment type="catalytic activity">
    <reaction evidence="5">
        <text>[molybdopterin-synthase sulfur-carrier protein]-C-terminal Gly-Gly + ATP + H(+) = [molybdopterin-synthase sulfur-carrier protein]-C-terminal Gly-Gly-AMP + diphosphate</text>
        <dbReference type="Rhea" id="RHEA:43616"/>
        <dbReference type="Rhea" id="RHEA-COMP:12159"/>
        <dbReference type="Rhea" id="RHEA-COMP:12202"/>
        <dbReference type="ChEBI" id="CHEBI:15378"/>
        <dbReference type="ChEBI" id="CHEBI:30616"/>
        <dbReference type="ChEBI" id="CHEBI:33019"/>
        <dbReference type="ChEBI" id="CHEBI:90618"/>
        <dbReference type="ChEBI" id="CHEBI:90778"/>
        <dbReference type="EC" id="2.7.7.80"/>
    </reaction>
</comment>